<evidence type="ECO:0000259" key="4">
    <source>
        <dbReference type="PROSITE" id="PS51898"/>
    </source>
</evidence>
<gene>
    <name evidence="5" type="ORF">P7D43_16690</name>
</gene>
<dbReference type="PANTHER" id="PTHR30349:SF64">
    <property type="entry name" value="PROPHAGE INTEGRASE INTD-RELATED"/>
    <property type="match status" value="1"/>
</dbReference>
<proteinExistence type="inferred from homology"/>
<name>A0AAW8RX37_ENTAV</name>
<dbReference type="InterPro" id="IPR050090">
    <property type="entry name" value="Tyrosine_recombinase_XerCD"/>
</dbReference>
<protein>
    <submittedName>
        <fullName evidence="5">Site-specific integrase</fullName>
    </submittedName>
</protein>
<dbReference type="GO" id="GO:0006310">
    <property type="term" value="P:DNA recombination"/>
    <property type="evidence" value="ECO:0007669"/>
    <property type="project" value="UniProtKB-KW"/>
</dbReference>
<evidence type="ECO:0000256" key="1">
    <source>
        <dbReference type="ARBA" id="ARBA00008857"/>
    </source>
</evidence>
<evidence type="ECO:0000256" key="2">
    <source>
        <dbReference type="ARBA" id="ARBA00023125"/>
    </source>
</evidence>
<keyword evidence="3" id="KW-0233">DNA recombination</keyword>
<dbReference type="AlphaFoldDB" id="A0AAW8RX37"/>
<sequence>MWIEELPNGKFKYSERYTDPYTEKTKKVSVTLSSKSNQAKKKATTELQDKINQKINAPKLESITFERALELFKPTYKRKVKDSSYISFESTEKTLLDTIGKEMLIKNIDLPFFKKRIENLYYDQKYSLNYVKKIKAFTLMILTNAKEEGYVTDIPTFKLNLVLRQEEKKEKYLEKYELRALINQLNKMRPNQRKADMVEFMALTGLRYGELIALREEDLYEGYISVNGTIDFRNGSYSEIKRTTPKTKASNRNIVLSTRAINILIKVLQENQLYKLSKDYADSGYLFTNHTGNPIDYRTFAPCLKNAAKFAGIQKPVTSHYLRHTHISFLAELNVPIKVVMDRVGHTDSTTTLQVYTHVTNKMKSSLKEKIELIDY</sequence>
<dbReference type="RefSeq" id="WP_311865580.1">
    <property type="nucleotide sequence ID" value="NZ_JARPWH010000074.1"/>
</dbReference>
<organism evidence="5 6">
    <name type="scientific">Enterococcus avium</name>
    <name type="common">Streptococcus avium</name>
    <dbReference type="NCBI Taxonomy" id="33945"/>
    <lineage>
        <taxon>Bacteria</taxon>
        <taxon>Bacillati</taxon>
        <taxon>Bacillota</taxon>
        <taxon>Bacilli</taxon>
        <taxon>Lactobacillales</taxon>
        <taxon>Enterococcaceae</taxon>
        <taxon>Enterococcus</taxon>
    </lineage>
</organism>
<dbReference type="InterPro" id="IPR013762">
    <property type="entry name" value="Integrase-like_cat_sf"/>
</dbReference>
<reference evidence="5" key="1">
    <citation type="submission" date="2023-03" db="EMBL/GenBank/DDBJ databases">
        <authorList>
            <person name="Shen W."/>
            <person name="Cai J."/>
        </authorList>
    </citation>
    <scope>NUCLEOTIDE SEQUENCE</scope>
    <source>
        <strain evidence="5">P33-2</strain>
    </source>
</reference>
<evidence type="ECO:0000313" key="6">
    <source>
        <dbReference type="Proteomes" id="UP001260773"/>
    </source>
</evidence>
<dbReference type="SUPFAM" id="SSF56349">
    <property type="entry name" value="DNA breaking-rejoining enzymes"/>
    <property type="match status" value="1"/>
</dbReference>
<evidence type="ECO:0000313" key="5">
    <source>
        <dbReference type="EMBL" id="MDT2404005.1"/>
    </source>
</evidence>
<keyword evidence="2" id="KW-0238">DNA-binding</keyword>
<feature type="domain" description="Tyr recombinase" evidence="4">
    <location>
        <begin position="168"/>
        <end position="369"/>
    </location>
</feature>
<evidence type="ECO:0000256" key="3">
    <source>
        <dbReference type="ARBA" id="ARBA00023172"/>
    </source>
</evidence>
<dbReference type="Pfam" id="PF00589">
    <property type="entry name" value="Phage_integrase"/>
    <property type="match status" value="1"/>
</dbReference>
<dbReference type="GO" id="GO:0015074">
    <property type="term" value="P:DNA integration"/>
    <property type="evidence" value="ECO:0007669"/>
    <property type="project" value="InterPro"/>
</dbReference>
<dbReference type="Proteomes" id="UP001260773">
    <property type="component" value="Unassembled WGS sequence"/>
</dbReference>
<dbReference type="EMBL" id="JARPWH010000074">
    <property type="protein sequence ID" value="MDT2404005.1"/>
    <property type="molecule type" value="Genomic_DNA"/>
</dbReference>
<dbReference type="InterPro" id="IPR011010">
    <property type="entry name" value="DNA_brk_join_enz"/>
</dbReference>
<comment type="similarity">
    <text evidence="1">Belongs to the 'phage' integrase family.</text>
</comment>
<accession>A0AAW8RX37</accession>
<dbReference type="PANTHER" id="PTHR30349">
    <property type="entry name" value="PHAGE INTEGRASE-RELATED"/>
    <property type="match status" value="1"/>
</dbReference>
<dbReference type="GO" id="GO:0003677">
    <property type="term" value="F:DNA binding"/>
    <property type="evidence" value="ECO:0007669"/>
    <property type="project" value="UniProtKB-KW"/>
</dbReference>
<dbReference type="PROSITE" id="PS51898">
    <property type="entry name" value="TYR_RECOMBINASE"/>
    <property type="match status" value="1"/>
</dbReference>
<dbReference type="InterPro" id="IPR002104">
    <property type="entry name" value="Integrase_catalytic"/>
</dbReference>
<comment type="caution">
    <text evidence="5">The sequence shown here is derived from an EMBL/GenBank/DDBJ whole genome shotgun (WGS) entry which is preliminary data.</text>
</comment>
<dbReference type="Gene3D" id="1.10.150.130">
    <property type="match status" value="1"/>
</dbReference>
<dbReference type="Gene3D" id="1.10.443.10">
    <property type="entry name" value="Intergrase catalytic core"/>
    <property type="match status" value="1"/>
</dbReference>
<dbReference type="InterPro" id="IPR010998">
    <property type="entry name" value="Integrase_recombinase_N"/>
</dbReference>
<dbReference type="CDD" id="cd01189">
    <property type="entry name" value="INT_ICEBs1_C_like"/>
    <property type="match status" value="1"/>
</dbReference>